<dbReference type="AlphaFoldDB" id="A0A9X1HPY4"/>
<dbReference type="EMBL" id="JAIXNE010000003">
    <property type="protein sequence ID" value="MCA6075799.1"/>
    <property type="molecule type" value="Genomic_DNA"/>
</dbReference>
<proteinExistence type="predicted"/>
<keyword evidence="4" id="KW-1185">Reference proteome</keyword>
<comment type="caution">
    <text evidence="1">The sequence shown here is derived from an EMBL/GenBank/DDBJ whole genome shotgun (WGS) entry which is preliminary data.</text>
</comment>
<dbReference type="InterPro" id="IPR021457">
    <property type="entry name" value="DUF3108"/>
</dbReference>
<evidence type="ECO:0000313" key="1">
    <source>
        <dbReference type="EMBL" id="MCA6074622.1"/>
    </source>
</evidence>
<dbReference type="Proteomes" id="UP001139409">
    <property type="component" value="Unassembled WGS sequence"/>
</dbReference>
<dbReference type="EMBL" id="JAIXNE010000002">
    <property type="protein sequence ID" value="MCA6074622.1"/>
    <property type="molecule type" value="Genomic_DNA"/>
</dbReference>
<evidence type="ECO:0000313" key="3">
    <source>
        <dbReference type="EMBL" id="MCA6076927.1"/>
    </source>
</evidence>
<gene>
    <name evidence="1" type="ORF">LDX50_07060</name>
    <name evidence="2" type="ORF">LDX50_13030</name>
    <name evidence="3" type="ORF">LDX50_18750</name>
</gene>
<dbReference type="EMBL" id="JAIXNE010000004">
    <property type="protein sequence ID" value="MCA6076927.1"/>
    <property type="molecule type" value="Genomic_DNA"/>
</dbReference>
<dbReference type="RefSeq" id="WP_225697735.1">
    <property type="nucleotide sequence ID" value="NZ_JAIXNE010000002.1"/>
</dbReference>
<evidence type="ECO:0000313" key="4">
    <source>
        <dbReference type="Proteomes" id="UP001139409"/>
    </source>
</evidence>
<reference evidence="1" key="1">
    <citation type="submission" date="2021-09" db="EMBL/GenBank/DDBJ databases">
        <title>Fulvivirga sp. isolated from coastal sediment.</title>
        <authorList>
            <person name="Yu H."/>
        </authorList>
    </citation>
    <scope>NUCLEOTIDE SEQUENCE</scope>
    <source>
        <strain evidence="1">1062</strain>
    </source>
</reference>
<evidence type="ECO:0000313" key="2">
    <source>
        <dbReference type="EMBL" id="MCA6075799.1"/>
    </source>
</evidence>
<accession>A0A9X1HPY4</accession>
<name>A0A9X1HPY4_9BACT</name>
<organism evidence="1 4">
    <name type="scientific">Fulvivirga sedimenti</name>
    <dbReference type="NCBI Taxonomy" id="2879465"/>
    <lineage>
        <taxon>Bacteria</taxon>
        <taxon>Pseudomonadati</taxon>
        <taxon>Bacteroidota</taxon>
        <taxon>Cytophagia</taxon>
        <taxon>Cytophagales</taxon>
        <taxon>Fulvivirgaceae</taxon>
        <taxon>Fulvivirga</taxon>
    </lineage>
</organism>
<dbReference type="Pfam" id="PF11306">
    <property type="entry name" value="DUF3108"/>
    <property type="match status" value="1"/>
</dbReference>
<protein>
    <submittedName>
        <fullName evidence="1">DUF3108 domain-containing protein</fullName>
    </submittedName>
</protein>
<sequence length="272" mass="30943">MKSFIIQISATLCAVILFTAASPRVYQPVDHDSFGPGEELQYRVSFGIIGIGDARMVIDREVRSVNDRPVYKVDVYGKTTGMVDWVARVDDHWGSYVDTSALVPHISYRNIQEGNYRKNEITRFYHDRGVIETRTLDQKTGKYKEPKVFHNQRREIRDMLAGYLYLRTVDFSGMKKGDSFEISGFLEDTFYDMKMVYGGVERIKTKAGKFRAIKLVPVMPEGGVFDGEKSVTLWISADENKVPLKIEAKMFVGNTTLELSGFNNLRHPVSGL</sequence>